<keyword evidence="3" id="KW-1185">Reference proteome</keyword>
<proteinExistence type="predicted"/>
<comment type="caution">
    <text evidence="2">The sequence shown here is derived from an EMBL/GenBank/DDBJ whole genome shotgun (WGS) entry which is preliminary data.</text>
</comment>
<feature type="compositionally biased region" description="Pro residues" evidence="1">
    <location>
        <begin position="58"/>
        <end position="71"/>
    </location>
</feature>
<evidence type="ECO:0000313" key="3">
    <source>
        <dbReference type="Proteomes" id="UP000008383"/>
    </source>
</evidence>
<feature type="region of interest" description="Disordered" evidence="1">
    <location>
        <begin position="1"/>
        <end position="196"/>
    </location>
</feature>
<dbReference type="RefSeq" id="XP_003018776.1">
    <property type="nucleotide sequence ID" value="XM_003018730.1"/>
</dbReference>
<reference evidence="3" key="1">
    <citation type="journal article" date="2011" name="Genome Biol.">
        <title>Comparative and functional genomics provide insights into the pathogenicity of dermatophytic fungi.</title>
        <authorList>
            <person name="Burmester A."/>
            <person name="Shelest E."/>
            <person name="Gloeckner G."/>
            <person name="Heddergott C."/>
            <person name="Schindler S."/>
            <person name="Staib P."/>
            <person name="Heidel A."/>
            <person name="Felder M."/>
            <person name="Petzold A."/>
            <person name="Szafranski K."/>
            <person name="Feuermann M."/>
            <person name="Pedruzzi I."/>
            <person name="Priebe S."/>
            <person name="Groth M."/>
            <person name="Winkler R."/>
            <person name="Li W."/>
            <person name="Kniemeyer O."/>
            <person name="Schroeckh V."/>
            <person name="Hertweck C."/>
            <person name="Hube B."/>
            <person name="White T.C."/>
            <person name="Platzer M."/>
            <person name="Guthke R."/>
            <person name="Heitman J."/>
            <person name="Woestemeyer J."/>
            <person name="Zipfel P.F."/>
            <person name="Monod M."/>
            <person name="Brakhage A.A."/>
        </authorList>
    </citation>
    <scope>NUCLEOTIDE SEQUENCE [LARGE SCALE GENOMIC DNA]</scope>
    <source>
        <strain evidence="3">HKI 0517</strain>
    </source>
</reference>
<accession>D4DJ46</accession>
<name>D4DJ46_TRIVH</name>
<dbReference type="HOGENOM" id="CLU_1053654_0_0_1"/>
<gene>
    <name evidence="2" type="ORF">TRV_07211</name>
</gene>
<protein>
    <submittedName>
        <fullName evidence="2">Uncharacterized protein</fullName>
    </submittedName>
</protein>
<organism evidence="2 3">
    <name type="scientific">Trichophyton verrucosum (strain HKI 0517)</name>
    <dbReference type="NCBI Taxonomy" id="663202"/>
    <lineage>
        <taxon>Eukaryota</taxon>
        <taxon>Fungi</taxon>
        <taxon>Dikarya</taxon>
        <taxon>Ascomycota</taxon>
        <taxon>Pezizomycotina</taxon>
        <taxon>Eurotiomycetes</taxon>
        <taxon>Eurotiomycetidae</taxon>
        <taxon>Onygenales</taxon>
        <taxon>Arthrodermataceae</taxon>
        <taxon>Trichophyton</taxon>
    </lineage>
</organism>
<evidence type="ECO:0000256" key="1">
    <source>
        <dbReference type="SAM" id="MobiDB-lite"/>
    </source>
</evidence>
<feature type="compositionally biased region" description="Low complexity" evidence="1">
    <location>
        <begin position="48"/>
        <end position="57"/>
    </location>
</feature>
<dbReference type="OrthoDB" id="4174361at2759"/>
<dbReference type="Proteomes" id="UP000008383">
    <property type="component" value="Unassembled WGS sequence"/>
</dbReference>
<dbReference type="EMBL" id="ACYE01000422">
    <property type="protein sequence ID" value="EFE38131.1"/>
    <property type="molecule type" value="Genomic_DNA"/>
</dbReference>
<evidence type="ECO:0000313" key="2">
    <source>
        <dbReference type="EMBL" id="EFE38131.1"/>
    </source>
</evidence>
<dbReference type="KEGG" id="tve:TRV_07211"/>
<feature type="compositionally biased region" description="Low complexity" evidence="1">
    <location>
        <begin position="22"/>
        <end position="38"/>
    </location>
</feature>
<dbReference type="GeneID" id="9581172"/>
<dbReference type="AlphaFoldDB" id="D4DJ46"/>
<feature type="compositionally biased region" description="Polar residues" evidence="1">
    <location>
        <begin position="73"/>
        <end position="82"/>
    </location>
</feature>
<sequence length="271" mass="29136">MENESEKSPAGAASRQEETHLHTTTSTTARSTITAPEAEPAPGPTPTAPAATSEDSPSPVPPPPQPQPFPSPYTGQSTSWTGASVPPQETPNAAKPIPPPPKASEMHLYKESTTTTKPPSAHIDTQTHAQHHHFQTLPHQHQRSASSSSHSNNTLPNLEHPPGYRQNPAIAQPSPATLAADGAGFGTGEGPHFGMRQVWDPAPGEAGGRYVYQYDFFGDDEDRNDQAADDGEWLWNSAAGAWETTLSWMKSAGERMAEAEEGIWRWVNSRS</sequence>